<dbReference type="Proteomes" id="UP000199400">
    <property type="component" value="Unassembled WGS sequence"/>
</dbReference>
<keyword evidence="3" id="KW-1185">Reference proteome</keyword>
<accession>A0A1I1UET4</accession>
<feature type="region of interest" description="Disordered" evidence="1">
    <location>
        <begin position="1"/>
        <end position="51"/>
    </location>
</feature>
<gene>
    <name evidence="2" type="ORF">SAMN02745121_01118</name>
</gene>
<proteinExistence type="predicted"/>
<dbReference type="EMBL" id="FOMX01000003">
    <property type="protein sequence ID" value="SFD68108.1"/>
    <property type="molecule type" value="Genomic_DNA"/>
</dbReference>
<dbReference type="STRING" id="54.SAMN02745121_01118"/>
<dbReference type="AlphaFoldDB" id="A0A1I1UET4"/>
<name>A0A1I1UET4_9BACT</name>
<evidence type="ECO:0000313" key="3">
    <source>
        <dbReference type="Proteomes" id="UP000199400"/>
    </source>
</evidence>
<evidence type="ECO:0000313" key="2">
    <source>
        <dbReference type="EMBL" id="SFD68108.1"/>
    </source>
</evidence>
<reference evidence="3" key="1">
    <citation type="submission" date="2016-10" db="EMBL/GenBank/DDBJ databases">
        <authorList>
            <person name="Varghese N."/>
            <person name="Submissions S."/>
        </authorList>
    </citation>
    <scope>NUCLEOTIDE SEQUENCE [LARGE SCALE GENOMIC DNA]</scope>
    <source>
        <strain evidence="3">ATCC 25963</strain>
    </source>
</reference>
<evidence type="ECO:0000256" key="1">
    <source>
        <dbReference type="SAM" id="MobiDB-lite"/>
    </source>
</evidence>
<sequence>MQTNTVVVGRLFPMGNNRPRRSPKNGSVAGDAGVRARGRGRQFQRSPHPLYIRDPQNRHVTAKLRVFVDWVTALFATLY</sequence>
<protein>
    <submittedName>
        <fullName evidence="2">Uncharacterized protein</fullName>
    </submittedName>
</protein>
<organism evidence="2 3">
    <name type="scientific">Nannocystis exedens</name>
    <dbReference type="NCBI Taxonomy" id="54"/>
    <lineage>
        <taxon>Bacteria</taxon>
        <taxon>Pseudomonadati</taxon>
        <taxon>Myxococcota</taxon>
        <taxon>Polyangia</taxon>
        <taxon>Nannocystales</taxon>
        <taxon>Nannocystaceae</taxon>
        <taxon>Nannocystis</taxon>
    </lineage>
</organism>